<keyword evidence="5" id="KW-1185">Reference proteome</keyword>
<dbReference type="AlphaFoldDB" id="A0A940WVY0"/>
<dbReference type="Pfam" id="PF05569">
    <property type="entry name" value="Peptidase_M56"/>
    <property type="match status" value="1"/>
</dbReference>
<feature type="domain" description="Peptidase M56" evidence="2">
    <location>
        <begin position="7"/>
        <end position="308"/>
    </location>
</feature>
<feature type="domain" description="DUF4825" evidence="3">
    <location>
        <begin position="487"/>
        <end position="583"/>
    </location>
</feature>
<dbReference type="PANTHER" id="PTHR34978">
    <property type="entry name" value="POSSIBLE SENSOR-TRANSDUCER PROTEIN BLAR"/>
    <property type="match status" value="1"/>
</dbReference>
<comment type="caution">
    <text evidence="4">The sequence shown here is derived from an EMBL/GenBank/DDBJ whole genome shotgun (WGS) entry which is preliminary data.</text>
</comment>
<keyword evidence="1" id="KW-0812">Transmembrane</keyword>
<sequence>MSEVLKMVLSLSLAGSILALILFALKPFVKHRLSKTIQYYLWLVILIRLVFPFSFENSMMNDLFYNDNRAVEQNKQVTVTLADNEGIEETHASVKVNGNEISNALSNGEANSTEGLGTVMKFSLSYLWLAGVIVVLSINLFGYMKFKFYLNRGNQPAAREEEQMLNEIVKRRIRLKRNRFIGTPMLVGIFRPMIIIPDIPFTDKQLRNVLLHEVTHFKRFDVGVKWLIMIVTSIHWFNPLMYIVRKEINRACELACDEAVIKHLNPSEKQEYGETLLAVVAENNVPVGTLQATLSEEKKTLKERLLAIMNHRKKSKTVIIGSVLLFSIITLTGAYLGAGIGMGQNGPAPIYISAEGEPIKEALIGSYSWDNVIVNSDHPIQFNYQFDNALSVTGNQQLNLSTQKMKNDKQYDFTVKKLEVYKNGELVEGENKAESPLEGYGDVYINAPAASGEYIYSLILDYPDKGTVSYGFKVRVDMMTYDLTEISKHKTPYIGANGKVSSLAQNLPVPDSYFQQRFISMETDQTPYKLTVYYEPASNRDYNKSWPITVKDSVLEANSRSNALVLFSMIDNLDEVTLAYRISQSNGQLDEAQYDTTFTFVRKEFEDIYGGLGTLRDDLEILEHILTGK</sequence>
<keyword evidence="1" id="KW-1133">Transmembrane helix</keyword>
<feature type="transmembrane region" description="Helical" evidence="1">
    <location>
        <begin position="37"/>
        <end position="55"/>
    </location>
</feature>
<feature type="transmembrane region" description="Helical" evidence="1">
    <location>
        <begin position="6"/>
        <end position="25"/>
    </location>
</feature>
<evidence type="ECO:0000259" key="3">
    <source>
        <dbReference type="Pfam" id="PF16107"/>
    </source>
</evidence>
<dbReference type="CDD" id="cd07341">
    <property type="entry name" value="M56_BlaR1_MecR1_like"/>
    <property type="match status" value="1"/>
</dbReference>
<dbReference type="Pfam" id="PF16107">
    <property type="entry name" value="DUF4825"/>
    <property type="match status" value="1"/>
</dbReference>
<dbReference type="InterPro" id="IPR008756">
    <property type="entry name" value="Peptidase_M56"/>
</dbReference>
<evidence type="ECO:0000256" key="1">
    <source>
        <dbReference type="SAM" id="Phobius"/>
    </source>
</evidence>
<feature type="transmembrane region" description="Helical" evidence="1">
    <location>
        <begin position="318"/>
        <end position="338"/>
    </location>
</feature>
<feature type="transmembrane region" description="Helical" evidence="1">
    <location>
        <begin position="126"/>
        <end position="144"/>
    </location>
</feature>
<evidence type="ECO:0000313" key="4">
    <source>
        <dbReference type="EMBL" id="MBP3951572.1"/>
    </source>
</evidence>
<keyword evidence="1" id="KW-0472">Membrane</keyword>
<dbReference type="PANTHER" id="PTHR34978:SF3">
    <property type="entry name" value="SLR0241 PROTEIN"/>
    <property type="match status" value="1"/>
</dbReference>
<gene>
    <name evidence="4" type="ORF">J7W16_10530</name>
</gene>
<protein>
    <submittedName>
        <fullName evidence="4">DUF4825 domain-containing protein</fullName>
    </submittedName>
</protein>
<organism evidence="4 5">
    <name type="scientific">Halalkalibacter suaedae</name>
    <dbReference type="NCBI Taxonomy" id="2822140"/>
    <lineage>
        <taxon>Bacteria</taxon>
        <taxon>Bacillati</taxon>
        <taxon>Bacillota</taxon>
        <taxon>Bacilli</taxon>
        <taxon>Bacillales</taxon>
        <taxon>Bacillaceae</taxon>
        <taxon>Halalkalibacter</taxon>
    </lineage>
</organism>
<dbReference type="InterPro" id="IPR052173">
    <property type="entry name" value="Beta-lactam_resp_regulator"/>
</dbReference>
<accession>A0A940WVY0</accession>
<feature type="transmembrane region" description="Helical" evidence="1">
    <location>
        <begin position="180"/>
        <end position="202"/>
    </location>
</feature>
<reference evidence="4" key="1">
    <citation type="submission" date="2021-03" db="EMBL/GenBank/DDBJ databases">
        <title>Bacillus suaedae sp. nov., isolated from Suaeda aralocaspica.</title>
        <authorList>
            <person name="Lei R.F.R."/>
        </authorList>
    </citation>
    <scope>NUCLEOTIDE SEQUENCE</scope>
    <source>
        <strain evidence="4">YZJH907-2</strain>
    </source>
</reference>
<name>A0A940WVY0_9BACI</name>
<dbReference type="Proteomes" id="UP000678228">
    <property type="component" value="Unassembled WGS sequence"/>
</dbReference>
<evidence type="ECO:0000313" key="5">
    <source>
        <dbReference type="Proteomes" id="UP000678228"/>
    </source>
</evidence>
<dbReference type="RefSeq" id="WP_210597277.1">
    <property type="nucleotide sequence ID" value="NZ_JAGKSQ010000004.1"/>
</dbReference>
<dbReference type="InterPro" id="IPR032250">
    <property type="entry name" value="DUF4825"/>
</dbReference>
<evidence type="ECO:0000259" key="2">
    <source>
        <dbReference type="Pfam" id="PF05569"/>
    </source>
</evidence>
<feature type="transmembrane region" description="Helical" evidence="1">
    <location>
        <begin position="222"/>
        <end position="244"/>
    </location>
</feature>
<dbReference type="EMBL" id="JAGKSQ010000004">
    <property type="protein sequence ID" value="MBP3951572.1"/>
    <property type="molecule type" value="Genomic_DNA"/>
</dbReference>
<proteinExistence type="predicted"/>